<sequence length="85" mass="9644">MNRVVPCTDLSHEQVPHHAGGWIGVVVRQVLLHEEGVRLDELLKQHHVRGVSAWRCNEQGDGFKLQRTSSSMYLQIPKISCKLGF</sequence>
<organism evidence="1 2">
    <name type="scientific">Liparis tanakae</name>
    <name type="common">Tanaka's snailfish</name>
    <dbReference type="NCBI Taxonomy" id="230148"/>
    <lineage>
        <taxon>Eukaryota</taxon>
        <taxon>Metazoa</taxon>
        <taxon>Chordata</taxon>
        <taxon>Craniata</taxon>
        <taxon>Vertebrata</taxon>
        <taxon>Euteleostomi</taxon>
        <taxon>Actinopterygii</taxon>
        <taxon>Neopterygii</taxon>
        <taxon>Teleostei</taxon>
        <taxon>Neoteleostei</taxon>
        <taxon>Acanthomorphata</taxon>
        <taxon>Eupercaria</taxon>
        <taxon>Perciformes</taxon>
        <taxon>Cottioidei</taxon>
        <taxon>Cottales</taxon>
        <taxon>Liparidae</taxon>
        <taxon>Liparis</taxon>
    </lineage>
</organism>
<dbReference type="EMBL" id="SRLO01000122">
    <property type="protein sequence ID" value="TNN73726.1"/>
    <property type="molecule type" value="Genomic_DNA"/>
</dbReference>
<dbReference type="AlphaFoldDB" id="A0A4Z2I6P6"/>
<evidence type="ECO:0000313" key="1">
    <source>
        <dbReference type="EMBL" id="TNN73726.1"/>
    </source>
</evidence>
<protein>
    <submittedName>
        <fullName evidence="1">Uncharacterized protein</fullName>
    </submittedName>
</protein>
<accession>A0A4Z2I6P6</accession>
<reference evidence="1 2" key="1">
    <citation type="submission" date="2019-03" db="EMBL/GenBank/DDBJ databases">
        <title>First draft genome of Liparis tanakae, snailfish: a comprehensive survey of snailfish specific genes.</title>
        <authorList>
            <person name="Kim W."/>
            <person name="Song I."/>
            <person name="Jeong J.-H."/>
            <person name="Kim D."/>
            <person name="Kim S."/>
            <person name="Ryu S."/>
            <person name="Song J.Y."/>
            <person name="Lee S.K."/>
        </authorList>
    </citation>
    <scope>NUCLEOTIDE SEQUENCE [LARGE SCALE GENOMIC DNA]</scope>
    <source>
        <tissue evidence="1">Muscle</tissue>
    </source>
</reference>
<dbReference type="Proteomes" id="UP000314294">
    <property type="component" value="Unassembled WGS sequence"/>
</dbReference>
<comment type="caution">
    <text evidence="1">The sequence shown here is derived from an EMBL/GenBank/DDBJ whole genome shotgun (WGS) entry which is preliminary data.</text>
</comment>
<name>A0A4Z2I6P6_9TELE</name>
<proteinExistence type="predicted"/>
<keyword evidence="2" id="KW-1185">Reference proteome</keyword>
<evidence type="ECO:0000313" key="2">
    <source>
        <dbReference type="Proteomes" id="UP000314294"/>
    </source>
</evidence>
<gene>
    <name evidence="1" type="ORF">EYF80_016106</name>
</gene>